<evidence type="ECO:0000313" key="3">
    <source>
        <dbReference type="Proteomes" id="UP000184342"/>
    </source>
</evidence>
<dbReference type="OrthoDB" id="2053790at2"/>
<keyword evidence="2" id="KW-0808">Transferase</keyword>
<dbReference type="STRING" id="1122934.SAMN02745691_01404"/>
<accession>A0A1M6GVJ0</accession>
<protein>
    <submittedName>
        <fullName evidence="2">Glycosyl transferase family 2</fullName>
    </submittedName>
</protein>
<dbReference type="PANTHER" id="PTHR43685">
    <property type="entry name" value="GLYCOSYLTRANSFERASE"/>
    <property type="match status" value="1"/>
</dbReference>
<keyword evidence="3" id="KW-1185">Reference proteome</keyword>
<dbReference type="InterPro" id="IPR050834">
    <property type="entry name" value="Glycosyltransf_2"/>
</dbReference>
<feature type="domain" description="Glycosyltransferase 2-like" evidence="1">
    <location>
        <begin position="8"/>
        <end position="104"/>
    </location>
</feature>
<dbReference type="SUPFAM" id="SSF53448">
    <property type="entry name" value="Nucleotide-diphospho-sugar transferases"/>
    <property type="match status" value="1"/>
</dbReference>
<dbReference type="AlphaFoldDB" id="A0A1M6GVJ0"/>
<evidence type="ECO:0000313" key="2">
    <source>
        <dbReference type="EMBL" id="SHJ13956.1"/>
    </source>
</evidence>
<dbReference type="InterPro" id="IPR001173">
    <property type="entry name" value="Glyco_trans_2-like"/>
</dbReference>
<dbReference type="Pfam" id="PF00535">
    <property type="entry name" value="Glycos_transf_2"/>
    <property type="match status" value="1"/>
</dbReference>
<dbReference type="PANTHER" id="PTHR43685:SF2">
    <property type="entry name" value="GLYCOSYLTRANSFERASE 2-LIKE DOMAIN-CONTAINING PROTEIN"/>
    <property type="match status" value="1"/>
</dbReference>
<proteinExistence type="predicted"/>
<sequence>MESVKILSICMPTYNRNEHIMRQLKFILSEFAPYRDEVEILVSDNCSEDDTAKNLQDLRKQNKTFTYWVNKENIGFIGNTRKLAKKAKGRYIWFVGDDDIITHGIADAIFGVFYSGNDVGLIAMNHNFFMGEYTPGCSKSVINFPKGGLHKNGKKAAVDIFVRNDGVLMFITAVIMKKKYVIEAIRTCTRSLTTNLSWALAAASDKNGIWLIEEVYIHDRYSGISWSEKYLEVFAYNMTVSVKEMNRFGYSNEQIKKMLKSRKHYQEFVAYMVRSPRTGIPNYLNYLSPGLLLNTPAILFKALFKKIRRHLAGEKEAS</sequence>
<evidence type="ECO:0000259" key="1">
    <source>
        <dbReference type="Pfam" id="PF00535"/>
    </source>
</evidence>
<gene>
    <name evidence="2" type="ORF">SAMN02745691_01404</name>
</gene>
<organism evidence="2 3">
    <name type="scientific">Parasporobacterium paucivorans DSM 15970</name>
    <dbReference type="NCBI Taxonomy" id="1122934"/>
    <lineage>
        <taxon>Bacteria</taxon>
        <taxon>Bacillati</taxon>
        <taxon>Bacillota</taxon>
        <taxon>Clostridia</taxon>
        <taxon>Lachnospirales</taxon>
        <taxon>Lachnospiraceae</taxon>
        <taxon>Parasporobacterium</taxon>
    </lineage>
</organism>
<reference evidence="2 3" key="1">
    <citation type="submission" date="2016-11" db="EMBL/GenBank/DDBJ databases">
        <authorList>
            <person name="Jaros S."/>
            <person name="Januszkiewicz K."/>
            <person name="Wedrychowicz H."/>
        </authorList>
    </citation>
    <scope>NUCLEOTIDE SEQUENCE [LARGE SCALE GENOMIC DNA]</scope>
    <source>
        <strain evidence="2 3">DSM 15970</strain>
    </source>
</reference>
<name>A0A1M6GVJ0_9FIRM</name>
<dbReference type="Proteomes" id="UP000184342">
    <property type="component" value="Unassembled WGS sequence"/>
</dbReference>
<dbReference type="GO" id="GO:0016740">
    <property type="term" value="F:transferase activity"/>
    <property type="evidence" value="ECO:0007669"/>
    <property type="project" value="UniProtKB-KW"/>
</dbReference>
<dbReference type="CDD" id="cd00761">
    <property type="entry name" value="Glyco_tranf_GTA_type"/>
    <property type="match status" value="1"/>
</dbReference>
<dbReference type="EMBL" id="FQYT01000013">
    <property type="protein sequence ID" value="SHJ13956.1"/>
    <property type="molecule type" value="Genomic_DNA"/>
</dbReference>
<dbReference type="InterPro" id="IPR029044">
    <property type="entry name" value="Nucleotide-diphossugar_trans"/>
</dbReference>
<dbReference type="RefSeq" id="WP_073993649.1">
    <property type="nucleotide sequence ID" value="NZ_FQYT01000013.1"/>
</dbReference>
<dbReference type="Gene3D" id="3.90.550.10">
    <property type="entry name" value="Spore Coat Polysaccharide Biosynthesis Protein SpsA, Chain A"/>
    <property type="match status" value="1"/>
</dbReference>